<feature type="compositionally biased region" description="Polar residues" evidence="1">
    <location>
        <begin position="130"/>
        <end position="158"/>
    </location>
</feature>
<reference evidence="2" key="3">
    <citation type="submission" date="2016-07" db="EMBL/GenBank/DDBJ databases">
        <title>Evolution of pathogenesis and genome organization in the Tremellales.</title>
        <authorList>
            <person name="Cuomo C."/>
            <person name="Litvintseva A."/>
            <person name="Heitman J."/>
            <person name="Chen Y."/>
            <person name="Sun S."/>
            <person name="Springer D."/>
            <person name="Dromer F."/>
            <person name="Young S."/>
            <person name="Zeng Q."/>
            <person name="Chapman S."/>
            <person name="Gujja S."/>
            <person name="Saif S."/>
            <person name="Birren B."/>
        </authorList>
    </citation>
    <scope>NUCLEOTIDE SEQUENCE</scope>
    <source>
        <strain evidence="2">CBS 10737</strain>
    </source>
</reference>
<evidence type="ECO:0000313" key="4">
    <source>
        <dbReference type="Proteomes" id="UP000094020"/>
    </source>
</evidence>
<keyword evidence="4" id="KW-1185">Reference proteome</keyword>
<evidence type="ECO:0000313" key="2">
    <source>
        <dbReference type="EMBL" id="OCF47632.1"/>
    </source>
</evidence>
<dbReference type="EMBL" id="KV700116">
    <property type="protein sequence ID" value="OCF47632.1"/>
    <property type="molecule type" value="Genomic_DNA"/>
</dbReference>
<dbReference type="Proteomes" id="UP000094020">
    <property type="component" value="Chromosome 2"/>
</dbReference>
<accession>A0A1B9HWI1</accession>
<protein>
    <submittedName>
        <fullName evidence="2">Uncharacterized protein</fullName>
    </submittedName>
</protein>
<sequence length="277" mass="31477">MPPKAIYKVYQERIKPISLWHPQGGNHTMTDILETCSNYKEAKSYVERYFEEEIDRDRYWVEKDDEKAGHFEIKAELDEEDMRLWTIKEKPPPSSKSASTLTSNKQSKTTSTASPKELAIGSKGKAVQTAKKQTANTQKESKPSVNSPAMSINKSTPQVKPKATARKSMNHVDQSRSSDISGRHHETDLLEGREVHLVMEEHIYPRKRENRVTGIYESFGSARKAARSVVMEGGFGDSAMWNNYSMMDTDRVFEMKADGAKGVHHKFWVESHPVIAD</sequence>
<dbReference type="EMBL" id="CP144520">
    <property type="protein sequence ID" value="WWC67582.1"/>
    <property type="molecule type" value="Genomic_DNA"/>
</dbReference>
<organism evidence="2">
    <name type="scientific">Kwoniella pini CBS 10737</name>
    <dbReference type="NCBI Taxonomy" id="1296096"/>
    <lineage>
        <taxon>Eukaryota</taxon>
        <taxon>Fungi</taxon>
        <taxon>Dikarya</taxon>
        <taxon>Basidiomycota</taxon>
        <taxon>Agaricomycotina</taxon>
        <taxon>Tremellomycetes</taxon>
        <taxon>Tremellales</taxon>
        <taxon>Cryptococcaceae</taxon>
        <taxon>Kwoniella</taxon>
    </lineage>
</organism>
<reference evidence="3" key="4">
    <citation type="submission" date="2024-02" db="EMBL/GenBank/DDBJ databases">
        <title>Comparative genomics of Cryptococcus and Kwoniella reveals pathogenesis evolution and contrasting modes of karyotype evolution via chromosome fusion or intercentromeric recombination.</title>
        <authorList>
            <person name="Coelho M.A."/>
            <person name="David-Palma M."/>
            <person name="Shea T."/>
            <person name="Bowers K."/>
            <person name="McGinley-Smith S."/>
            <person name="Mohammad A.W."/>
            <person name="Gnirke A."/>
            <person name="Yurkov A.M."/>
            <person name="Nowrousian M."/>
            <person name="Sun S."/>
            <person name="Cuomo C.A."/>
            <person name="Heitman J."/>
        </authorList>
    </citation>
    <scope>NUCLEOTIDE SEQUENCE</scope>
    <source>
        <strain evidence="3">CBS 10737</strain>
    </source>
</reference>
<evidence type="ECO:0000256" key="1">
    <source>
        <dbReference type="SAM" id="MobiDB-lite"/>
    </source>
</evidence>
<evidence type="ECO:0000313" key="3">
    <source>
        <dbReference type="EMBL" id="WWC67582.1"/>
    </source>
</evidence>
<feature type="region of interest" description="Disordered" evidence="1">
    <location>
        <begin position="88"/>
        <end position="184"/>
    </location>
</feature>
<feature type="compositionally biased region" description="Basic and acidic residues" evidence="1">
    <location>
        <begin position="173"/>
        <end position="184"/>
    </location>
</feature>
<proteinExistence type="predicted"/>
<dbReference type="KEGG" id="kpin:30174904"/>
<dbReference type="AlphaFoldDB" id="A0A1B9HWI1"/>
<feature type="compositionally biased region" description="Polar residues" evidence="1">
    <location>
        <begin position="98"/>
        <end position="114"/>
    </location>
</feature>
<dbReference type="GeneID" id="30174904"/>
<reference evidence="3" key="2">
    <citation type="submission" date="2013-07" db="EMBL/GenBank/DDBJ databases">
        <authorList>
            <consortium name="The Broad Institute Genome Sequencing Platform"/>
            <person name="Cuomo C."/>
            <person name="Litvintseva A."/>
            <person name="Chen Y."/>
            <person name="Heitman J."/>
            <person name="Sun S."/>
            <person name="Springer D."/>
            <person name="Dromer F."/>
            <person name="Young S.K."/>
            <person name="Zeng Q."/>
            <person name="Gargeya S."/>
            <person name="Fitzgerald M."/>
            <person name="Abouelleil A."/>
            <person name="Alvarado L."/>
            <person name="Berlin A.M."/>
            <person name="Chapman S.B."/>
            <person name="Dewar J."/>
            <person name="Goldberg J."/>
            <person name="Griggs A."/>
            <person name="Gujja S."/>
            <person name="Hansen M."/>
            <person name="Howarth C."/>
            <person name="Imamovic A."/>
            <person name="Larimer J."/>
            <person name="McCowan C."/>
            <person name="Murphy C."/>
            <person name="Pearson M."/>
            <person name="Priest M."/>
            <person name="Roberts A."/>
            <person name="Saif S."/>
            <person name="Shea T."/>
            <person name="Sykes S."/>
            <person name="Wortman J."/>
            <person name="Nusbaum C."/>
            <person name="Birren B."/>
        </authorList>
    </citation>
    <scope>NUCLEOTIDE SEQUENCE</scope>
    <source>
        <strain evidence="3">CBS 10737</strain>
    </source>
</reference>
<reference evidence="2" key="1">
    <citation type="submission" date="2013-07" db="EMBL/GenBank/DDBJ databases">
        <title>The Genome Sequence of Cryptococcus pinus CBS10737.</title>
        <authorList>
            <consortium name="The Broad Institute Genome Sequencing Platform"/>
            <person name="Cuomo C."/>
            <person name="Litvintseva A."/>
            <person name="Chen Y."/>
            <person name="Heitman J."/>
            <person name="Sun S."/>
            <person name="Springer D."/>
            <person name="Dromer F."/>
            <person name="Young S.K."/>
            <person name="Zeng Q."/>
            <person name="Gargeya S."/>
            <person name="Fitzgerald M."/>
            <person name="Abouelleil A."/>
            <person name="Alvarado L."/>
            <person name="Berlin A.M."/>
            <person name="Chapman S.B."/>
            <person name="Dewar J."/>
            <person name="Goldberg J."/>
            <person name="Griggs A."/>
            <person name="Gujja S."/>
            <person name="Hansen M."/>
            <person name="Howarth C."/>
            <person name="Imamovic A."/>
            <person name="Larimer J."/>
            <person name="McCowan C."/>
            <person name="Murphy C."/>
            <person name="Pearson M."/>
            <person name="Priest M."/>
            <person name="Roberts A."/>
            <person name="Saif S."/>
            <person name="Shea T."/>
            <person name="Sykes S."/>
            <person name="Wortman J."/>
            <person name="Nusbaum C."/>
            <person name="Birren B."/>
        </authorList>
    </citation>
    <scope>NUCLEOTIDE SEQUENCE [LARGE SCALE GENOMIC DNA]</scope>
    <source>
        <strain evidence="2">CBS 10737</strain>
    </source>
</reference>
<dbReference type="RefSeq" id="XP_019008851.1">
    <property type="nucleotide sequence ID" value="XM_019158238.1"/>
</dbReference>
<name>A0A1B9HWI1_9TREE</name>
<dbReference type="OrthoDB" id="10442496at2759"/>
<gene>
    <name evidence="2" type="ORF">I206_06535</name>
    <name evidence="3" type="ORF">I206_101492</name>
</gene>